<dbReference type="Pfam" id="PF00245">
    <property type="entry name" value="Alk_phosphatase"/>
    <property type="match status" value="1"/>
</dbReference>
<evidence type="ECO:0000256" key="4">
    <source>
        <dbReference type="ARBA" id="ARBA00022801"/>
    </source>
</evidence>
<dbReference type="OrthoDB" id="5818554at2759"/>
<sequence length="401" mass="44391">MKPYCSQLACSTCLNGNISHYHKIQPELAHALASRHVTFTLNSAVALNDLHALALYVIIRGAAPFHYNWVNPQHPYEEFFNEKNPEHWRMQAQWLLYKKLMRPLNTGIAKNVIMFLGDGMSISTLAATRVYMAKGQGYFGEELKLSFEDFPYTGLSKTYCVDSNVADSACSGTAYLTGVKANYGTIGVSGGAERGRCGVSAGGDAVPGLTAWAQRAGKKTGVVTTTRITHATPASAYAHSAERRWEADADIPAEERFCQDIASQLVRGEVGSKIDVILGGGRSNFYSTSQLDNDKKPGRREDGANLIEEWLVKKNIFGSTAKYVENRSEFLDLDVEKYNSILGLFSEDHLPYHLEANSAKDPTLSEMTQKAIEILGHRNENGFFLFVEGKKMFSLSLNKYK</sequence>
<dbReference type="SMART" id="SM00098">
    <property type="entry name" value="alkPPc"/>
    <property type="match status" value="1"/>
</dbReference>
<evidence type="ECO:0000256" key="7">
    <source>
        <dbReference type="PIRSR" id="PIRSR601952-1"/>
    </source>
</evidence>
<keyword evidence="3 8" id="KW-0479">Metal-binding</keyword>
<dbReference type="PRINTS" id="PR00113">
    <property type="entry name" value="ALKPHPHTASE"/>
</dbReference>
<keyword evidence="5 8" id="KW-0862">Zinc</keyword>
<feature type="binding site" evidence="8">
    <location>
        <position position="118"/>
    </location>
    <ligand>
        <name>Zn(2+)</name>
        <dbReference type="ChEBI" id="CHEBI:29105"/>
        <label>2</label>
    </ligand>
</feature>
<gene>
    <name evidence="11" type="primary">Alp-m</name>
    <name evidence="11" type="ORF">EVAR_76765_1</name>
</gene>
<evidence type="ECO:0000256" key="3">
    <source>
        <dbReference type="ARBA" id="ARBA00022723"/>
    </source>
</evidence>
<organism evidence="11 12">
    <name type="scientific">Eumeta variegata</name>
    <name type="common">Bagworm moth</name>
    <name type="synonym">Eumeta japonica</name>
    <dbReference type="NCBI Taxonomy" id="151549"/>
    <lineage>
        <taxon>Eukaryota</taxon>
        <taxon>Metazoa</taxon>
        <taxon>Ecdysozoa</taxon>
        <taxon>Arthropoda</taxon>
        <taxon>Hexapoda</taxon>
        <taxon>Insecta</taxon>
        <taxon>Pterygota</taxon>
        <taxon>Neoptera</taxon>
        <taxon>Endopterygota</taxon>
        <taxon>Lepidoptera</taxon>
        <taxon>Glossata</taxon>
        <taxon>Ditrysia</taxon>
        <taxon>Tineoidea</taxon>
        <taxon>Psychidae</taxon>
        <taxon>Oiketicinae</taxon>
        <taxon>Eumeta</taxon>
    </lineage>
</organism>
<dbReference type="PANTHER" id="PTHR11596:SF91">
    <property type="entry name" value="ALKALINE PHOSPHATASE-RELATED"/>
    <property type="match status" value="1"/>
</dbReference>
<dbReference type="STRING" id="151549.A0A4C1ST71"/>
<dbReference type="AlphaFoldDB" id="A0A4C1ST71"/>
<dbReference type="GO" id="GO:0004035">
    <property type="term" value="F:alkaline phosphatase activity"/>
    <property type="evidence" value="ECO:0007669"/>
    <property type="project" value="UniProtKB-EC"/>
</dbReference>
<dbReference type="Proteomes" id="UP000299102">
    <property type="component" value="Unassembled WGS sequence"/>
</dbReference>
<comment type="caution">
    <text evidence="11">The sequence shown here is derived from an EMBL/GenBank/DDBJ whole genome shotgun (WGS) entry which is preliminary data.</text>
</comment>
<accession>A0A4C1ST71</accession>
<evidence type="ECO:0000313" key="11">
    <source>
        <dbReference type="EMBL" id="GBP05332.1"/>
    </source>
</evidence>
<feature type="binding site" evidence="8">
    <location>
        <position position="230"/>
    </location>
    <ligand>
        <name>Mg(2+)</name>
        <dbReference type="ChEBI" id="CHEBI:18420"/>
    </ligand>
</feature>
<keyword evidence="4 10" id="KW-0378">Hydrolase</keyword>
<evidence type="ECO:0000256" key="1">
    <source>
        <dbReference type="ARBA" id="ARBA00005984"/>
    </source>
</evidence>
<dbReference type="Gene3D" id="3.40.720.10">
    <property type="entry name" value="Alkaline Phosphatase, subunit A"/>
    <property type="match status" value="1"/>
</dbReference>
<dbReference type="SUPFAM" id="SSF53649">
    <property type="entry name" value="Alkaline phosphatase-like"/>
    <property type="match status" value="1"/>
</dbReference>
<evidence type="ECO:0000256" key="10">
    <source>
        <dbReference type="RuleBase" id="RU003947"/>
    </source>
</evidence>
<dbReference type="CDD" id="cd16012">
    <property type="entry name" value="ALP"/>
    <property type="match status" value="1"/>
</dbReference>
<comment type="cofactor">
    <cofactor evidence="8">
        <name>Zn(2+)</name>
        <dbReference type="ChEBI" id="CHEBI:29105"/>
    </cofactor>
    <text evidence="8">Binds 2 Zn(2+) ions.</text>
</comment>
<evidence type="ECO:0000256" key="9">
    <source>
        <dbReference type="RuleBase" id="RU003946"/>
    </source>
</evidence>
<dbReference type="PROSITE" id="PS00123">
    <property type="entry name" value="ALKALINE_PHOSPHATASE"/>
    <property type="match status" value="1"/>
</dbReference>
<dbReference type="InterPro" id="IPR017850">
    <property type="entry name" value="Alkaline_phosphatase_core_sf"/>
</dbReference>
<evidence type="ECO:0000256" key="2">
    <source>
        <dbReference type="ARBA" id="ARBA00012647"/>
    </source>
</evidence>
<comment type="similarity">
    <text evidence="1 9">Belongs to the alkaline phosphatase family.</text>
</comment>
<proteinExistence type="inferred from homology"/>
<comment type="catalytic activity">
    <reaction evidence="10">
        <text>a phosphate monoester + H2O = an alcohol + phosphate</text>
        <dbReference type="Rhea" id="RHEA:15017"/>
        <dbReference type="ChEBI" id="CHEBI:15377"/>
        <dbReference type="ChEBI" id="CHEBI:30879"/>
        <dbReference type="ChEBI" id="CHEBI:43474"/>
        <dbReference type="ChEBI" id="CHEBI:67140"/>
        <dbReference type="EC" id="3.1.3.1"/>
    </reaction>
</comment>
<keyword evidence="6 8" id="KW-0460">Magnesium</keyword>
<name>A0A4C1ST71_EUMVA</name>
<keyword evidence="12" id="KW-1185">Reference proteome</keyword>
<protein>
    <recommendedName>
        <fullName evidence="2 10">Alkaline phosphatase</fullName>
        <ecNumber evidence="2 10">3.1.3.1</ecNumber>
    </recommendedName>
</protein>
<evidence type="ECO:0000256" key="5">
    <source>
        <dbReference type="ARBA" id="ARBA00022833"/>
    </source>
</evidence>
<dbReference type="EMBL" id="BGZK01000017">
    <property type="protein sequence ID" value="GBP05332.1"/>
    <property type="molecule type" value="Genomic_DNA"/>
</dbReference>
<feature type="active site" description="Phosphoserine intermediate" evidence="7">
    <location>
        <position position="168"/>
    </location>
</feature>
<dbReference type="InterPro" id="IPR018299">
    <property type="entry name" value="Alkaline_phosphatase_AS"/>
</dbReference>
<evidence type="ECO:0000313" key="12">
    <source>
        <dbReference type="Proteomes" id="UP000299102"/>
    </source>
</evidence>
<evidence type="ECO:0000256" key="6">
    <source>
        <dbReference type="ARBA" id="ARBA00022842"/>
    </source>
</evidence>
<feature type="binding site" evidence="8">
    <location>
        <position position="388"/>
    </location>
    <ligand>
        <name>Mg(2+)</name>
        <dbReference type="ChEBI" id="CHEBI:18420"/>
    </ligand>
</feature>
<dbReference type="GO" id="GO:0046872">
    <property type="term" value="F:metal ion binding"/>
    <property type="evidence" value="ECO:0007669"/>
    <property type="project" value="UniProtKB-KW"/>
</dbReference>
<dbReference type="EC" id="3.1.3.1" evidence="2 10"/>
<reference evidence="11 12" key="1">
    <citation type="journal article" date="2019" name="Commun. Biol.">
        <title>The bagworm genome reveals a unique fibroin gene that provides high tensile strength.</title>
        <authorList>
            <person name="Kono N."/>
            <person name="Nakamura H."/>
            <person name="Ohtoshi R."/>
            <person name="Tomita M."/>
            <person name="Numata K."/>
            <person name="Arakawa K."/>
        </authorList>
    </citation>
    <scope>NUCLEOTIDE SEQUENCE [LARGE SCALE GENOMIC DNA]</scope>
</reference>
<evidence type="ECO:0000256" key="8">
    <source>
        <dbReference type="PIRSR" id="PIRSR601952-2"/>
    </source>
</evidence>
<feature type="binding site" evidence="8">
    <location>
        <position position="118"/>
    </location>
    <ligand>
        <name>Mg(2+)</name>
        <dbReference type="ChEBI" id="CHEBI:18420"/>
    </ligand>
</feature>
<comment type="cofactor">
    <cofactor evidence="8">
        <name>Mg(2+)</name>
        <dbReference type="ChEBI" id="CHEBI:18420"/>
    </cofactor>
    <text evidence="8">Binds 1 Mg(2+) ion.</text>
</comment>
<dbReference type="PANTHER" id="PTHR11596">
    <property type="entry name" value="ALKALINE PHOSPHATASE"/>
    <property type="match status" value="1"/>
</dbReference>
<feature type="binding site" evidence="8">
    <location>
        <position position="232"/>
    </location>
    <ligand>
        <name>Mg(2+)</name>
        <dbReference type="ChEBI" id="CHEBI:18420"/>
    </ligand>
</feature>
<dbReference type="InterPro" id="IPR001952">
    <property type="entry name" value="Alkaline_phosphatase"/>
</dbReference>